<organism evidence="2 3">
    <name type="scientific">Geodia barretti</name>
    <name type="common">Barrett's horny sponge</name>
    <dbReference type="NCBI Taxonomy" id="519541"/>
    <lineage>
        <taxon>Eukaryota</taxon>
        <taxon>Metazoa</taxon>
        <taxon>Porifera</taxon>
        <taxon>Demospongiae</taxon>
        <taxon>Heteroscleromorpha</taxon>
        <taxon>Tetractinellida</taxon>
        <taxon>Astrophorina</taxon>
        <taxon>Geodiidae</taxon>
        <taxon>Geodia</taxon>
    </lineage>
</organism>
<sequence length="67" mass="7505">MVREPVIYRLGHDFDLVTNIRRADVRSDVGWVVLELEGSDEEIQRGLDWVGNTGVRVDPIAGDVIEG</sequence>
<evidence type="ECO:0000259" key="1">
    <source>
        <dbReference type="Pfam" id="PF09383"/>
    </source>
</evidence>
<keyword evidence="3" id="KW-1185">Reference proteome</keyword>
<dbReference type="AlphaFoldDB" id="A0AA35WV78"/>
<dbReference type="Pfam" id="PF09383">
    <property type="entry name" value="NIL"/>
    <property type="match status" value="1"/>
</dbReference>
<feature type="domain" description="NIL" evidence="1">
    <location>
        <begin position="2"/>
        <end position="58"/>
    </location>
</feature>
<reference evidence="2" key="1">
    <citation type="submission" date="2023-03" db="EMBL/GenBank/DDBJ databases">
        <authorList>
            <person name="Steffen K."/>
            <person name="Cardenas P."/>
        </authorList>
    </citation>
    <scope>NUCLEOTIDE SEQUENCE</scope>
</reference>
<dbReference type="Proteomes" id="UP001174909">
    <property type="component" value="Unassembled WGS sequence"/>
</dbReference>
<gene>
    <name evidence="2" type="ORF">GBAR_LOCUS17089</name>
</gene>
<protein>
    <recommendedName>
        <fullName evidence="1">NIL domain-containing protein</fullName>
    </recommendedName>
</protein>
<dbReference type="Gene3D" id="3.30.70.260">
    <property type="match status" value="1"/>
</dbReference>
<name>A0AA35WV78_GEOBA</name>
<dbReference type="InterPro" id="IPR045865">
    <property type="entry name" value="ACT-like_dom_sf"/>
</dbReference>
<dbReference type="EMBL" id="CASHTH010002458">
    <property type="protein sequence ID" value="CAI8030131.1"/>
    <property type="molecule type" value="Genomic_DNA"/>
</dbReference>
<evidence type="ECO:0000313" key="3">
    <source>
        <dbReference type="Proteomes" id="UP001174909"/>
    </source>
</evidence>
<accession>A0AA35WV78</accession>
<evidence type="ECO:0000313" key="2">
    <source>
        <dbReference type="EMBL" id="CAI8030131.1"/>
    </source>
</evidence>
<dbReference type="SUPFAM" id="SSF55021">
    <property type="entry name" value="ACT-like"/>
    <property type="match status" value="1"/>
</dbReference>
<dbReference type="InterPro" id="IPR018449">
    <property type="entry name" value="NIL_domain"/>
</dbReference>
<comment type="caution">
    <text evidence="2">The sequence shown here is derived from an EMBL/GenBank/DDBJ whole genome shotgun (WGS) entry which is preliminary data.</text>
</comment>
<proteinExistence type="predicted"/>